<reference evidence="2 3" key="1">
    <citation type="submission" date="2017-04" db="EMBL/GenBank/DDBJ databases">
        <authorList>
            <person name="Afonso C.L."/>
            <person name="Miller P.J."/>
            <person name="Scott M.A."/>
            <person name="Spackman E."/>
            <person name="Goraichik I."/>
            <person name="Dimitrov K.M."/>
            <person name="Suarez D.L."/>
            <person name="Swayne D.E."/>
        </authorList>
    </citation>
    <scope>NUCLEOTIDE SEQUENCE [LARGE SCALE GENOMIC DNA]</scope>
    <source>
        <strain evidence="2 3">DSM 12555</strain>
    </source>
</reference>
<evidence type="ECO:0000313" key="2">
    <source>
        <dbReference type="EMBL" id="SMC26809.1"/>
    </source>
</evidence>
<dbReference type="STRING" id="1121291.SAMN02745134_02953"/>
<accession>A0A1W1XS64</accession>
<dbReference type="OrthoDB" id="1682114at2"/>
<evidence type="ECO:0000256" key="1">
    <source>
        <dbReference type="SAM" id="Coils"/>
    </source>
</evidence>
<sequence length="144" mass="17406">MDYIREATEYLKSYSYLKGEEKELEEKIQEIEEELLNVKEIHYSDMPTGSNRNRPDDELVNTIFRLDKCKNKLDSMREDMKKIVLSLNKLPPYERDVLTYYYIDGIRDFSLYEKLRCSERKFYSDKAKIIRKFAIQLFGIEVIY</sequence>
<feature type="coiled-coil region" evidence="1">
    <location>
        <begin position="14"/>
        <end position="41"/>
    </location>
</feature>
<dbReference type="EMBL" id="FWXH01000014">
    <property type="protein sequence ID" value="SMC26809.1"/>
    <property type="molecule type" value="Genomic_DNA"/>
</dbReference>
<organism evidence="2 3">
    <name type="scientific">Clostridium acidisoli DSM 12555</name>
    <dbReference type="NCBI Taxonomy" id="1121291"/>
    <lineage>
        <taxon>Bacteria</taxon>
        <taxon>Bacillati</taxon>
        <taxon>Bacillota</taxon>
        <taxon>Clostridia</taxon>
        <taxon>Eubacteriales</taxon>
        <taxon>Clostridiaceae</taxon>
        <taxon>Clostridium</taxon>
    </lineage>
</organism>
<proteinExistence type="predicted"/>
<keyword evidence="3" id="KW-1185">Reference proteome</keyword>
<evidence type="ECO:0008006" key="4">
    <source>
        <dbReference type="Google" id="ProtNLM"/>
    </source>
</evidence>
<dbReference type="AlphaFoldDB" id="A0A1W1XS64"/>
<gene>
    <name evidence="2" type="ORF">SAMN02745134_02953</name>
</gene>
<dbReference type="Proteomes" id="UP000192468">
    <property type="component" value="Unassembled WGS sequence"/>
</dbReference>
<dbReference type="RefSeq" id="WP_084116751.1">
    <property type="nucleotide sequence ID" value="NZ_FWXH01000014.1"/>
</dbReference>
<keyword evidence="1" id="KW-0175">Coiled coil</keyword>
<protein>
    <recommendedName>
        <fullName evidence="4">Phage transcriptional regulator, ArpU family</fullName>
    </recommendedName>
</protein>
<evidence type="ECO:0000313" key="3">
    <source>
        <dbReference type="Proteomes" id="UP000192468"/>
    </source>
</evidence>
<name>A0A1W1XS64_9CLOT</name>